<reference evidence="2 3" key="1">
    <citation type="submission" date="2021-06" db="EMBL/GenBank/DDBJ databases">
        <title>Caerostris darwini draft genome.</title>
        <authorList>
            <person name="Kono N."/>
            <person name="Arakawa K."/>
        </authorList>
    </citation>
    <scope>NUCLEOTIDE SEQUENCE [LARGE SCALE GENOMIC DNA]</scope>
</reference>
<keyword evidence="3" id="KW-1185">Reference proteome</keyword>
<dbReference type="Proteomes" id="UP001054837">
    <property type="component" value="Unassembled WGS sequence"/>
</dbReference>
<protein>
    <submittedName>
        <fullName evidence="2">Uncharacterized protein</fullName>
    </submittedName>
</protein>
<evidence type="ECO:0000313" key="2">
    <source>
        <dbReference type="EMBL" id="GIX90979.1"/>
    </source>
</evidence>
<gene>
    <name evidence="2" type="ORF">CDAR_177661</name>
</gene>
<organism evidence="2 3">
    <name type="scientific">Caerostris darwini</name>
    <dbReference type="NCBI Taxonomy" id="1538125"/>
    <lineage>
        <taxon>Eukaryota</taxon>
        <taxon>Metazoa</taxon>
        <taxon>Ecdysozoa</taxon>
        <taxon>Arthropoda</taxon>
        <taxon>Chelicerata</taxon>
        <taxon>Arachnida</taxon>
        <taxon>Araneae</taxon>
        <taxon>Araneomorphae</taxon>
        <taxon>Entelegynae</taxon>
        <taxon>Araneoidea</taxon>
        <taxon>Araneidae</taxon>
        <taxon>Caerostris</taxon>
    </lineage>
</organism>
<feature type="region of interest" description="Disordered" evidence="1">
    <location>
        <begin position="75"/>
        <end position="98"/>
    </location>
</feature>
<evidence type="ECO:0000313" key="3">
    <source>
        <dbReference type="Proteomes" id="UP001054837"/>
    </source>
</evidence>
<name>A0AAV4P2V0_9ARAC</name>
<proteinExistence type="predicted"/>
<dbReference type="EMBL" id="BPLQ01002278">
    <property type="protein sequence ID" value="GIX90979.1"/>
    <property type="molecule type" value="Genomic_DNA"/>
</dbReference>
<dbReference type="AlphaFoldDB" id="A0AAV4P2V0"/>
<evidence type="ECO:0000256" key="1">
    <source>
        <dbReference type="SAM" id="MobiDB-lite"/>
    </source>
</evidence>
<sequence>MSNKILTRLLPPQLYNQGSPCPHPPRTFNCEHVVPNTISISPRLLMTFRAASPPPVPFIPQVLLSFLPKCRTTNFRNRKGGGQQSQKLSEALFPALRE</sequence>
<accession>A0AAV4P2V0</accession>
<comment type="caution">
    <text evidence="2">The sequence shown here is derived from an EMBL/GenBank/DDBJ whole genome shotgun (WGS) entry which is preliminary data.</text>
</comment>